<feature type="domain" description="POLO box" evidence="10">
    <location>
        <begin position="759"/>
        <end position="852"/>
    </location>
</feature>
<dbReference type="GeneID" id="63792595"/>
<sequence length="1158" mass="128527">MEALSPRSTNLPLQSKPSAAHRKVDRHAPPAPAAAKAAPSKIHAPPPPSIVREPGEDGEEYSTGLFLGKGGFAVCYEGKLVRNGRVFALKVVRSEMTQKKMAEKFRTELEIHSKLRHPNIVRFHRAFAFFDCTYVVLDLCPNGSVMDMVRKRKSLTLPEVRRFMIQLCGAVKYLHKRNVAHRDLKMGNLFLDRNMDIKVGDFGLAAMILSEKEAKRRQTLCGTPNYIAPEVIDRSKGGHNQKVDIWSLGVICFAMLAGFPPFQSKTQEEIYKKVKNLNYVWPKDNECANDIPIEAKTLVSSCLNLDEEKRPSADEIVDHEFFNMYPGCIPRSLDPACKQMKPVWLKMEEPQGDRMIQGYSLEYESKYRSKAAQIKDPRERYAFCREAFYTECGVGFKRDGNPRKCAGKGSSKTVFSETTAESDKGFSPVIPLPTDFVYKYPAWSDGDWSVPDNAVPSATDFSDSNSSDDSSDRLTPSDLPEKMNAASVARTQAALAAAQSRRLEAKPKSHAATLRQQALPLRTSSRSASTMRAPPTNTAMMHTRRNPSGSRDLPPDSPPKGLAQRPVRIPRGVAASYSASIRDLDRLVAPPMPKSDSVPDNLGMGKTRSQSRRQYEAAIDRAPLPPFSQEEVRSATPLNDNMIAELPRSRTMRAPGSIQPENRSETPIEQQPRFKASRPPPAETAQSHARNSSKSSTSSNKPRSTLGVSPLIHPNEKFDLIPRSSPEDVVVDIKLMLRNMTPSASRTYRSQPKRRPHSYVIKWVDYTNRYGIGYILDDGTVGCVFKGEHGQAASGVILRDGEKHIRRKSRCLENRDQYVYSEVDQLVPRNGKPIEFYENIEQASAEVRGMKRVLVRPENFEVKASSSGNGAMGIRVRSDVGPEQAKSEAEKVKRVKLVDQFGKYMIGSLGRHGADDLNDEPSLSRESDVCIKFYQRLGNVGVWGFGDGAFQFNFPDHTKLVISHGKSRGSSPWIDFYHLSPSAARYLSAKGKMHPSGFDTRAVASDEAATFLAVASDSVENSGDDRLRDVLQANGFMRKMKFVKEVLSTWVYYGRLGGRPPTSTNPSGASAQPTEIFWDGPQERPSSGVGKYVWVTVGAQGGDGEYICMAPNIPSATDRDAGLASSTTTSPQKQRYQQLPNGASQRLDRTMRGGIERT</sequence>
<dbReference type="InterPro" id="IPR008271">
    <property type="entry name" value="Ser/Thr_kinase_AS"/>
</dbReference>
<dbReference type="PROSITE" id="PS00108">
    <property type="entry name" value="PROTEIN_KINASE_ST"/>
    <property type="match status" value="1"/>
</dbReference>
<dbReference type="GO" id="GO:0005816">
    <property type="term" value="C:spindle pole body"/>
    <property type="evidence" value="ECO:0007669"/>
    <property type="project" value="TreeGrafter"/>
</dbReference>
<evidence type="ECO:0000256" key="5">
    <source>
        <dbReference type="ARBA" id="ARBA00022840"/>
    </source>
</evidence>
<feature type="region of interest" description="Disordered" evidence="8">
    <location>
        <begin position="588"/>
        <end position="711"/>
    </location>
</feature>
<dbReference type="GO" id="GO:0005524">
    <property type="term" value="F:ATP binding"/>
    <property type="evidence" value="ECO:0007669"/>
    <property type="project" value="UniProtKB-UniRule"/>
</dbReference>
<evidence type="ECO:0000256" key="2">
    <source>
        <dbReference type="ARBA" id="ARBA00022679"/>
    </source>
</evidence>
<evidence type="ECO:0000313" key="12">
    <source>
        <dbReference type="Proteomes" id="UP000249363"/>
    </source>
</evidence>
<dbReference type="InterPro" id="IPR036947">
    <property type="entry name" value="POLO_box_dom_sf"/>
</dbReference>
<keyword evidence="3 6" id="KW-0547">Nucleotide-binding</keyword>
<dbReference type="GO" id="GO:0004674">
    <property type="term" value="F:protein serine/threonine kinase activity"/>
    <property type="evidence" value="ECO:0007669"/>
    <property type="project" value="UniProtKB-KW"/>
</dbReference>
<evidence type="ECO:0000256" key="4">
    <source>
        <dbReference type="ARBA" id="ARBA00022777"/>
    </source>
</evidence>
<dbReference type="InterPro" id="IPR033701">
    <property type="entry name" value="POLO_box_1"/>
</dbReference>
<feature type="region of interest" description="Disordered" evidence="8">
    <location>
        <begin position="1116"/>
        <end position="1158"/>
    </location>
</feature>
<organism evidence="11 12">
    <name type="scientific">Talaromyces amestolkiae</name>
    <dbReference type="NCBI Taxonomy" id="1196081"/>
    <lineage>
        <taxon>Eukaryota</taxon>
        <taxon>Fungi</taxon>
        <taxon>Dikarya</taxon>
        <taxon>Ascomycota</taxon>
        <taxon>Pezizomycotina</taxon>
        <taxon>Eurotiomycetes</taxon>
        <taxon>Eurotiomycetidae</taxon>
        <taxon>Eurotiales</taxon>
        <taxon>Trichocomaceae</taxon>
        <taxon>Talaromyces</taxon>
        <taxon>Talaromyces sect. Talaromyces</taxon>
    </lineage>
</organism>
<evidence type="ECO:0000259" key="9">
    <source>
        <dbReference type="PROSITE" id="PS50011"/>
    </source>
</evidence>
<dbReference type="SMART" id="SM00220">
    <property type="entry name" value="S_TKc"/>
    <property type="match status" value="1"/>
</dbReference>
<feature type="region of interest" description="Disordered" evidence="8">
    <location>
        <begin position="498"/>
        <end position="566"/>
    </location>
</feature>
<evidence type="ECO:0000259" key="10">
    <source>
        <dbReference type="PROSITE" id="PS50078"/>
    </source>
</evidence>
<dbReference type="EMBL" id="MIKG01000005">
    <property type="protein sequence ID" value="RAO67367.1"/>
    <property type="molecule type" value="Genomic_DNA"/>
</dbReference>
<dbReference type="Gene3D" id="1.10.510.10">
    <property type="entry name" value="Transferase(Phosphotransferase) domain 1"/>
    <property type="match status" value="1"/>
</dbReference>
<keyword evidence="2 7" id="KW-0808">Transferase</keyword>
<dbReference type="InterPro" id="IPR017441">
    <property type="entry name" value="Protein_kinase_ATP_BS"/>
</dbReference>
<evidence type="ECO:0000256" key="6">
    <source>
        <dbReference type="PROSITE-ProRule" id="PRU10141"/>
    </source>
</evidence>
<comment type="catalytic activity">
    <reaction evidence="7">
        <text>L-threonyl-[protein] + ATP = O-phospho-L-threonyl-[protein] + ADP + H(+)</text>
        <dbReference type="Rhea" id="RHEA:46608"/>
        <dbReference type="Rhea" id="RHEA-COMP:11060"/>
        <dbReference type="Rhea" id="RHEA-COMP:11605"/>
        <dbReference type="ChEBI" id="CHEBI:15378"/>
        <dbReference type="ChEBI" id="CHEBI:30013"/>
        <dbReference type="ChEBI" id="CHEBI:30616"/>
        <dbReference type="ChEBI" id="CHEBI:61977"/>
        <dbReference type="ChEBI" id="CHEBI:456216"/>
        <dbReference type="EC" id="2.7.11.21"/>
    </reaction>
</comment>
<feature type="binding site" evidence="6">
    <location>
        <position position="90"/>
    </location>
    <ligand>
        <name>ATP</name>
        <dbReference type="ChEBI" id="CHEBI:30616"/>
    </ligand>
</feature>
<dbReference type="Proteomes" id="UP000249363">
    <property type="component" value="Unassembled WGS sequence"/>
</dbReference>
<dbReference type="GO" id="GO:0005634">
    <property type="term" value="C:nucleus"/>
    <property type="evidence" value="ECO:0007669"/>
    <property type="project" value="TreeGrafter"/>
</dbReference>
<dbReference type="GO" id="GO:0007052">
    <property type="term" value="P:mitotic spindle organization"/>
    <property type="evidence" value="ECO:0007669"/>
    <property type="project" value="TreeGrafter"/>
</dbReference>
<dbReference type="RefSeq" id="XP_040731883.1">
    <property type="nucleotide sequence ID" value="XM_040875628.1"/>
</dbReference>
<dbReference type="PROSITE" id="PS00107">
    <property type="entry name" value="PROTEIN_KINASE_ATP"/>
    <property type="match status" value="1"/>
</dbReference>
<proteinExistence type="inferred from homology"/>
<feature type="compositionally biased region" description="Low complexity" evidence="8">
    <location>
        <begin position="33"/>
        <end position="43"/>
    </location>
</feature>
<feature type="compositionally biased region" description="Basic and acidic residues" evidence="8">
    <location>
        <begin position="1146"/>
        <end position="1158"/>
    </location>
</feature>
<evidence type="ECO:0000256" key="1">
    <source>
        <dbReference type="ARBA" id="ARBA00022527"/>
    </source>
</evidence>
<dbReference type="FunFam" id="1.10.510.10:FF:000652">
    <property type="entry name" value="Serine/threonine-protein kinase"/>
    <property type="match status" value="1"/>
</dbReference>
<feature type="compositionally biased region" description="Polar residues" evidence="8">
    <location>
        <begin position="1"/>
        <end position="17"/>
    </location>
</feature>
<evidence type="ECO:0000256" key="8">
    <source>
        <dbReference type="SAM" id="MobiDB-lite"/>
    </source>
</evidence>
<dbReference type="Gene3D" id="3.30.200.20">
    <property type="entry name" value="Phosphorylase Kinase, domain 1"/>
    <property type="match status" value="1"/>
</dbReference>
<dbReference type="AlphaFoldDB" id="A0A364KUY8"/>
<dbReference type="Gene3D" id="3.30.1120.30">
    <property type="entry name" value="POLO box domain"/>
    <property type="match status" value="1"/>
</dbReference>
<dbReference type="PANTHER" id="PTHR24345">
    <property type="entry name" value="SERINE/THREONINE-PROTEIN KINASE PLK"/>
    <property type="match status" value="1"/>
</dbReference>
<feature type="compositionally biased region" description="Polar residues" evidence="8">
    <location>
        <begin position="659"/>
        <end position="669"/>
    </location>
</feature>
<protein>
    <recommendedName>
        <fullName evidence="7">Serine/threonine-protein kinase</fullName>
        <ecNumber evidence="7">2.7.11.21</ecNumber>
    </recommendedName>
</protein>
<accession>A0A364KUY8</accession>
<dbReference type="OrthoDB" id="408964at2759"/>
<dbReference type="GO" id="GO:0000776">
    <property type="term" value="C:kinetochore"/>
    <property type="evidence" value="ECO:0007669"/>
    <property type="project" value="TreeGrafter"/>
</dbReference>
<keyword evidence="4 7" id="KW-0418">Kinase</keyword>
<feature type="region of interest" description="Disordered" evidence="8">
    <location>
        <begin position="454"/>
        <end position="479"/>
    </location>
</feature>
<dbReference type="PROSITE" id="PS50011">
    <property type="entry name" value="PROTEIN_KINASE_DOM"/>
    <property type="match status" value="1"/>
</dbReference>
<dbReference type="STRING" id="1196081.A0A364KUY8"/>
<feature type="compositionally biased region" description="Low complexity" evidence="8">
    <location>
        <begin position="522"/>
        <end position="533"/>
    </location>
</feature>
<dbReference type="InterPro" id="IPR011009">
    <property type="entry name" value="Kinase-like_dom_sf"/>
</dbReference>
<dbReference type="PANTHER" id="PTHR24345:SF0">
    <property type="entry name" value="CELL CYCLE SERINE_THREONINE-PROTEIN KINASE CDC5_MSD2"/>
    <property type="match status" value="1"/>
</dbReference>
<dbReference type="InterPro" id="IPR000959">
    <property type="entry name" value="POLO_box_dom"/>
</dbReference>
<comment type="caution">
    <text evidence="11">The sequence shown here is derived from an EMBL/GenBank/DDBJ whole genome shotgun (WGS) entry which is preliminary data.</text>
</comment>
<dbReference type="CDD" id="cd14099">
    <property type="entry name" value="STKc_PLK"/>
    <property type="match status" value="1"/>
</dbReference>
<evidence type="ECO:0000256" key="3">
    <source>
        <dbReference type="ARBA" id="ARBA00022741"/>
    </source>
</evidence>
<feature type="domain" description="Protein kinase" evidence="9">
    <location>
        <begin position="61"/>
        <end position="322"/>
    </location>
</feature>
<evidence type="ECO:0000256" key="7">
    <source>
        <dbReference type="RuleBase" id="RU361162"/>
    </source>
</evidence>
<dbReference type="CDD" id="cd13118">
    <property type="entry name" value="POLO_box_1"/>
    <property type="match status" value="1"/>
</dbReference>
<dbReference type="InterPro" id="IPR000719">
    <property type="entry name" value="Prot_kinase_dom"/>
</dbReference>
<dbReference type="GO" id="GO:0005737">
    <property type="term" value="C:cytoplasm"/>
    <property type="evidence" value="ECO:0007669"/>
    <property type="project" value="TreeGrafter"/>
</dbReference>
<dbReference type="SUPFAM" id="SSF56112">
    <property type="entry name" value="Protein kinase-like (PK-like)"/>
    <property type="match status" value="1"/>
</dbReference>
<dbReference type="FunFam" id="3.30.1120.30:FF:000004">
    <property type="entry name" value="Serine/threonine-protein kinase"/>
    <property type="match status" value="1"/>
</dbReference>
<dbReference type="SUPFAM" id="SSF82615">
    <property type="entry name" value="Polo-box domain"/>
    <property type="match status" value="2"/>
</dbReference>
<evidence type="ECO:0000313" key="11">
    <source>
        <dbReference type="EMBL" id="RAO67367.1"/>
    </source>
</evidence>
<gene>
    <name evidence="11" type="ORF">BHQ10_003379</name>
</gene>
<reference evidence="11 12" key="1">
    <citation type="journal article" date="2017" name="Biotechnol. Biofuels">
        <title>Differential beta-glucosidase expression as a function of carbon source availability in Talaromyces amestolkiae: a genomic and proteomic approach.</title>
        <authorList>
            <person name="de Eugenio L.I."/>
            <person name="Mendez-Liter J.A."/>
            <person name="Nieto-Dominguez M."/>
            <person name="Alonso L."/>
            <person name="Gil-Munoz J."/>
            <person name="Barriuso J."/>
            <person name="Prieto A."/>
            <person name="Martinez M.J."/>
        </authorList>
    </citation>
    <scope>NUCLEOTIDE SEQUENCE [LARGE SCALE GENOMIC DNA]</scope>
    <source>
        <strain evidence="11 12">CIB</strain>
    </source>
</reference>
<dbReference type="GO" id="GO:0000922">
    <property type="term" value="C:spindle pole"/>
    <property type="evidence" value="ECO:0007669"/>
    <property type="project" value="TreeGrafter"/>
</dbReference>
<feature type="compositionally biased region" description="Polar residues" evidence="8">
    <location>
        <begin position="1124"/>
        <end position="1144"/>
    </location>
</feature>
<feature type="compositionally biased region" description="Low complexity" evidence="8">
    <location>
        <begin position="690"/>
        <end position="705"/>
    </location>
</feature>
<keyword evidence="5 6" id="KW-0067">ATP-binding</keyword>
<dbReference type="EC" id="2.7.11.21" evidence="7"/>
<dbReference type="Pfam" id="PF00069">
    <property type="entry name" value="Pkinase"/>
    <property type="match status" value="1"/>
</dbReference>
<dbReference type="PROSITE" id="PS50078">
    <property type="entry name" value="POLO_BOX"/>
    <property type="match status" value="1"/>
</dbReference>
<feature type="region of interest" description="Disordered" evidence="8">
    <location>
        <begin position="1"/>
        <end position="57"/>
    </location>
</feature>
<name>A0A364KUY8_TALAM</name>
<comment type="similarity">
    <text evidence="7">Belongs to the protein kinase superfamily. Ser/Thr protein kinase family. CDC5/Polo subfamily.</text>
</comment>
<keyword evidence="12" id="KW-1185">Reference proteome</keyword>
<keyword evidence="1 7" id="KW-0723">Serine/threonine-protein kinase</keyword>